<feature type="transmembrane region" description="Helical" evidence="2">
    <location>
        <begin position="587"/>
        <end position="606"/>
    </location>
</feature>
<keyword evidence="2" id="KW-1133">Transmembrane helix</keyword>
<evidence type="ECO:0000256" key="1">
    <source>
        <dbReference type="SAM" id="MobiDB-lite"/>
    </source>
</evidence>
<evidence type="ECO:0000313" key="3">
    <source>
        <dbReference type="EMBL" id="MDD9207112.1"/>
    </source>
</evidence>
<feature type="transmembrane region" description="Helical" evidence="2">
    <location>
        <begin position="424"/>
        <end position="443"/>
    </location>
</feature>
<feature type="transmembrane region" description="Helical" evidence="2">
    <location>
        <begin position="613"/>
        <end position="634"/>
    </location>
</feature>
<evidence type="ECO:0000256" key="2">
    <source>
        <dbReference type="SAM" id="Phobius"/>
    </source>
</evidence>
<comment type="caution">
    <text evidence="3">The sequence shown here is derived from an EMBL/GenBank/DDBJ whole genome shotgun (WGS) entry which is preliminary data.</text>
</comment>
<keyword evidence="4" id="KW-1185">Reference proteome</keyword>
<feature type="transmembrane region" description="Helical" evidence="2">
    <location>
        <begin position="481"/>
        <end position="500"/>
    </location>
</feature>
<feature type="transmembrane region" description="Helical" evidence="2">
    <location>
        <begin position="665"/>
        <end position="685"/>
    </location>
</feature>
<name>A0ABT5TYF9_9MICO</name>
<keyword evidence="2" id="KW-0472">Membrane</keyword>
<feature type="transmembrane region" description="Helical" evidence="2">
    <location>
        <begin position="721"/>
        <end position="741"/>
    </location>
</feature>
<proteinExistence type="predicted"/>
<feature type="transmembrane region" description="Helical" evidence="2">
    <location>
        <begin position="640"/>
        <end position="658"/>
    </location>
</feature>
<feature type="transmembrane region" description="Helical" evidence="2">
    <location>
        <begin position="800"/>
        <end position="824"/>
    </location>
</feature>
<feature type="region of interest" description="Disordered" evidence="1">
    <location>
        <begin position="240"/>
        <end position="263"/>
    </location>
</feature>
<keyword evidence="2" id="KW-0812">Transmembrane</keyword>
<reference evidence="3" key="1">
    <citation type="submission" date="2023-02" db="EMBL/GenBank/DDBJ databases">
        <title>Georgenia sp.10Sc9-8, isolated from a soil sample collected from the Taklamakan desert.</title>
        <authorList>
            <person name="Liu S."/>
        </authorList>
    </citation>
    <scope>NUCLEOTIDE SEQUENCE</scope>
    <source>
        <strain evidence="3">10Sc9-8</strain>
    </source>
</reference>
<gene>
    <name evidence="3" type="ORF">PU560_11650</name>
</gene>
<dbReference type="EMBL" id="JARACI010001046">
    <property type="protein sequence ID" value="MDD9207112.1"/>
    <property type="molecule type" value="Genomic_DNA"/>
</dbReference>
<feature type="transmembrane region" description="Helical" evidence="2">
    <location>
        <begin position="512"/>
        <end position="531"/>
    </location>
</feature>
<accession>A0ABT5TYF9</accession>
<organism evidence="3 4">
    <name type="scientific">Georgenia halotolerans</name>
    <dbReference type="NCBI Taxonomy" id="3028317"/>
    <lineage>
        <taxon>Bacteria</taxon>
        <taxon>Bacillati</taxon>
        <taxon>Actinomycetota</taxon>
        <taxon>Actinomycetes</taxon>
        <taxon>Micrococcales</taxon>
        <taxon>Bogoriellaceae</taxon>
        <taxon>Georgenia</taxon>
    </lineage>
</organism>
<dbReference type="Proteomes" id="UP001165561">
    <property type="component" value="Unassembled WGS sequence"/>
</dbReference>
<protein>
    <submittedName>
        <fullName evidence="3">Uncharacterized protein</fullName>
    </submittedName>
</protein>
<sequence>MSTRRGVVRRVAVIVLAVVVALMLVLPSFSPLLVAAGASPSRPVAAPVPPGAVVDEAPGPVLLVGFTGVRWDDVTALATPHLWQLGQHGAVANMVVRSVRSSACPADGWLAVSAGRRAADLPTEEYGTCRRLVEPGEDGQVPGWADYRAAAEEAPYDARPGMLGDLLVERGVSAAALGPGAAIALATGEGTFAGSEVLEYSWASRSPRLLRRQVAAQLDHQLVVVDAGAVRDRNRPLVTVPEREPADLAEATAEPEPEDPGTIPPRDAWLLAEPDRAAQVSAVDARLGAVLAAAAEHAPTATVVAASLADSGTQPLMQVVGVAGPDELALLAAPALEEDERPVSRETATGGALLATRSTRQDGIVQSTDLVPSLLALLGVDAPSGLPGAPFQVVPDAGSGPARVAGLQDENRHAVAIRPLVGPFYSALVLINLLLYAAVTVALNRRSLDRLSGWLEKVRGRRRATLARSLRNGSPATALRALRAVSVAVAAIPVASYLANLVPWWRTDSPGLVLYGTTALTSVGIAAVALLGPWRRQLLAPVAVVAGLTSVLLVWDVLTGASLQVSALMGVQPQVGGRFYGFNNSSFALHATAAVLLAVCLAEPLVRRGRRRVAAAVVALVGLVATVLNGAPAIGADFGGPPALIPAFALLALLTLGVRVTWARAAVVLGVTAVLALSFSVVDYLRPPAERSHLGRFVETVLDGGLADVVGRKLAQNVANLFGSTLTFLAIGGIVLVVVVLSRPLRDAARQTDGGVSYGWLAGGSSLSRLDRDTVMLRPGVAALAVALGIGFAVNDSGIVIPAIGISLAVPLLIAVVAGWLLTLRERSRPVPARSAPQPRG</sequence>
<evidence type="ECO:0000313" key="4">
    <source>
        <dbReference type="Proteomes" id="UP001165561"/>
    </source>
</evidence>
<feature type="transmembrane region" description="Helical" evidence="2">
    <location>
        <begin position="538"/>
        <end position="558"/>
    </location>
</feature>
<feature type="transmembrane region" description="Helical" evidence="2">
    <location>
        <begin position="775"/>
        <end position="794"/>
    </location>
</feature>